<dbReference type="InterPro" id="IPR050109">
    <property type="entry name" value="HTH-type_TetR-like_transc_reg"/>
</dbReference>
<dbReference type="SUPFAM" id="SSF48498">
    <property type="entry name" value="Tetracyclin repressor-like, C-terminal domain"/>
    <property type="match status" value="1"/>
</dbReference>
<feature type="region of interest" description="Disordered" evidence="5">
    <location>
        <begin position="194"/>
        <end position="236"/>
    </location>
</feature>
<evidence type="ECO:0000313" key="8">
    <source>
        <dbReference type="Proteomes" id="UP000712045"/>
    </source>
</evidence>
<dbReference type="InterPro" id="IPR009057">
    <property type="entry name" value="Homeodomain-like_sf"/>
</dbReference>
<accession>A0ABS2I1G3</accession>
<dbReference type="Pfam" id="PF00440">
    <property type="entry name" value="TetR_N"/>
    <property type="match status" value="1"/>
</dbReference>
<keyword evidence="8" id="KW-1185">Reference proteome</keyword>
<name>A0ABS2I1G3_9ACTN</name>
<sequence length="236" mass="25104">MQERAARTRQAVLEAAADEFADRGYEGASFQRVGRRAETSIGALTFHFGTKTVLAEEVRTAGRARLRCCLAELASAGDPLRGLRTLIGSLARLAHEDPFVRAARRLEADRPEGVPPLAEAWLPMLRDLLDRAHGAHRLRPGVSPEDAVALLAHLTEGAMAAHGRTRDSAWDSVSVWDSVWDVVLHGLTVDLTGRPVPEEARGTADSAGRTVPEAAGGNVDPAGRTVPEAARASGGS</sequence>
<evidence type="ECO:0000256" key="3">
    <source>
        <dbReference type="ARBA" id="ARBA00023163"/>
    </source>
</evidence>
<evidence type="ECO:0000259" key="6">
    <source>
        <dbReference type="PROSITE" id="PS50977"/>
    </source>
</evidence>
<keyword evidence="3" id="KW-0804">Transcription</keyword>
<feature type="DNA-binding region" description="H-T-H motif" evidence="4">
    <location>
        <begin position="29"/>
        <end position="48"/>
    </location>
</feature>
<evidence type="ECO:0000256" key="4">
    <source>
        <dbReference type="PROSITE-ProRule" id="PRU00335"/>
    </source>
</evidence>
<feature type="domain" description="HTH tetR-type" evidence="6">
    <location>
        <begin position="6"/>
        <end position="66"/>
    </location>
</feature>
<dbReference type="Gene3D" id="1.10.357.10">
    <property type="entry name" value="Tetracycline Repressor, domain 2"/>
    <property type="match status" value="1"/>
</dbReference>
<dbReference type="PANTHER" id="PTHR30055">
    <property type="entry name" value="HTH-TYPE TRANSCRIPTIONAL REGULATOR RUTR"/>
    <property type="match status" value="1"/>
</dbReference>
<evidence type="ECO:0000256" key="2">
    <source>
        <dbReference type="ARBA" id="ARBA00023125"/>
    </source>
</evidence>
<protein>
    <submittedName>
        <fullName evidence="7">TetR/AcrR family transcriptional regulator</fullName>
    </submittedName>
</protein>
<keyword evidence="1" id="KW-0805">Transcription regulation</keyword>
<dbReference type="EMBL" id="JAFEUF010000162">
    <property type="protein sequence ID" value="MBM7057066.1"/>
    <property type="molecule type" value="Genomic_DNA"/>
</dbReference>
<dbReference type="RefSeq" id="WP_205085215.1">
    <property type="nucleotide sequence ID" value="NZ_JAFEUF010000162.1"/>
</dbReference>
<keyword evidence="2 4" id="KW-0238">DNA-binding</keyword>
<comment type="caution">
    <text evidence="7">The sequence shown here is derived from an EMBL/GenBank/DDBJ whole genome shotgun (WGS) entry which is preliminary data.</text>
</comment>
<proteinExistence type="predicted"/>
<gene>
    <name evidence="7" type="ORF">JS521_25150</name>
</gene>
<dbReference type="PROSITE" id="PS50977">
    <property type="entry name" value="HTH_TETR_2"/>
    <property type="match status" value="1"/>
</dbReference>
<dbReference type="InterPro" id="IPR001647">
    <property type="entry name" value="HTH_TetR"/>
</dbReference>
<evidence type="ECO:0000256" key="5">
    <source>
        <dbReference type="SAM" id="MobiDB-lite"/>
    </source>
</evidence>
<dbReference type="InterPro" id="IPR036271">
    <property type="entry name" value="Tet_transcr_reg_TetR-rel_C_sf"/>
</dbReference>
<organism evidence="7 8">
    <name type="scientific">Streptomyces durocortorensis</name>
    <dbReference type="NCBI Taxonomy" id="2811104"/>
    <lineage>
        <taxon>Bacteria</taxon>
        <taxon>Bacillati</taxon>
        <taxon>Actinomycetota</taxon>
        <taxon>Actinomycetes</taxon>
        <taxon>Kitasatosporales</taxon>
        <taxon>Streptomycetaceae</taxon>
        <taxon>Streptomyces</taxon>
    </lineage>
</organism>
<evidence type="ECO:0000313" key="7">
    <source>
        <dbReference type="EMBL" id="MBM7057066.1"/>
    </source>
</evidence>
<dbReference type="SUPFAM" id="SSF46689">
    <property type="entry name" value="Homeodomain-like"/>
    <property type="match status" value="1"/>
</dbReference>
<evidence type="ECO:0000256" key="1">
    <source>
        <dbReference type="ARBA" id="ARBA00023015"/>
    </source>
</evidence>
<reference evidence="7 8" key="1">
    <citation type="submission" date="2021-02" db="EMBL/GenBank/DDBJ databases">
        <title>Genome Streptomyces sp. RHZ10.</title>
        <authorList>
            <person name="Besaury L."/>
        </authorList>
    </citation>
    <scope>NUCLEOTIDE SEQUENCE [LARGE SCALE GENOMIC DNA]</scope>
    <source>
        <strain evidence="7 8">RHZ10</strain>
    </source>
</reference>
<dbReference type="PANTHER" id="PTHR30055:SF234">
    <property type="entry name" value="HTH-TYPE TRANSCRIPTIONAL REGULATOR BETI"/>
    <property type="match status" value="1"/>
</dbReference>
<dbReference type="Proteomes" id="UP000712045">
    <property type="component" value="Unassembled WGS sequence"/>
</dbReference>